<dbReference type="InterPro" id="IPR050627">
    <property type="entry name" value="Nitroreductase/BluB"/>
</dbReference>
<dbReference type="PANTHER" id="PTHR23026">
    <property type="entry name" value="NADPH NITROREDUCTASE"/>
    <property type="match status" value="1"/>
</dbReference>
<dbReference type="PANTHER" id="PTHR23026:SF90">
    <property type="entry name" value="IODOTYROSINE DEIODINASE 1"/>
    <property type="match status" value="1"/>
</dbReference>
<dbReference type="Gene3D" id="3.40.109.10">
    <property type="entry name" value="NADH Oxidase"/>
    <property type="match status" value="1"/>
</dbReference>
<dbReference type="InterPro" id="IPR029479">
    <property type="entry name" value="Nitroreductase"/>
</dbReference>
<dbReference type="SUPFAM" id="SSF55469">
    <property type="entry name" value="FMN-dependent nitroreductase-like"/>
    <property type="match status" value="1"/>
</dbReference>
<keyword evidence="2" id="KW-0288">FMN</keyword>
<evidence type="ECO:0000313" key="6">
    <source>
        <dbReference type="Proteomes" id="UP000198403"/>
    </source>
</evidence>
<keyword evidence="6" id="KW-1185">Reference proteome</keyword>
<organism evidence="5 6">
    <name type="scientific">Blastococcus mobilis</name>
    <dbReference type="NCBI Taxonomy" id="1938746"/>
    <lineage>
        <taxon>Bacteria</taxon>
        <taxon>Bacillati</taxon>
        <taxon>Actinomycetota</taxon>
        <taxon>Actinomycetes</taxon>
        <taxon>Geodermatophilales</taxon>
        <taxon>Geodermatophilaceae</taxon>
        <taxon>Blastococcus</taxon>
    </lineage>
</organism>
<feature type="domain" description="Nitroreductase" evidence="4">
    <location>
        <begin position="7"/>
        <end position="194"/>
    </location>
</feature>
<sequence>MELAELLRTRYSCRAFRPDPVPDDVIDEVFRLAQATPSWCNTQPWQVHLLSGEATARFGKALGEHVLSGAEEAADLGLPAYTGVHAERRRESGYGLYSALGIAREDRTARAVQMFKNFSFFGAPHTAVVTSDRALGTYGAVDCGAYVGTLMLAARSVGLGVIAQGAVATRSDFVREWLGLGDDRLVVCAVSFGYADGADPVNGFRTSRANLDAVLHRVDS</sequence>
<dbReference type="Pfam" id="PF00881">
    <property type="entry name" value="Nitroreductase"/>
    <property type="match status" value="1"/>
</dbReference>
<protein>
    <submittedName>
        <fullName evidence="5">Nitroreductase</fullName>
    </submittedName>
</protein>
<evidence type="ECO:0000313" key="5">
    <source>
        <dbReference type="EMBL" id="SNR80751.1"/>
    </source>
</evidence>
<dbReference type="AlphaFoldDB" id="A0A238ZCR8"/>
<name>A0A238ZCR8_9ACTN</name>
<evidence type="ECO:0000259" key="4">
    <source>
        <dbReference type="Pfam" id="PF00881"/>
    </source>
</evidence>
<evidence type="ECO:0000256" key="2">
    <source>
        <dbReference type="ARBA" id="ARBA00022643"/>
    </source>
</evidence>
<dbReference type="EMBL" id="FZNO01000027">
    <property type="protein sequence ID" value="SNR80751.1"/>
    <property type="molecule type" value="Genomic_DNA"/>
</dbReference>
<evidence type="ECO:0000256" key="3">
    <source>
        <dbReference type="ARBA" id="ARBA00023002"/>
    </source>
</evidence>
<keyword evidence="3" id="KW-0560">Oxidoreductase</keyword>
<dbReference type="GO" id="GO:0016491">
    <property type="term" value="F:oxidoreductase activity"/>
    <property type="evidence" value="ECO:0007669"/>
    <property type="project" value="UniProtKB-KW"/>
</dbReference>
<gene>
    <name evidence="5" type="ORF">SAMN06272737_12717</name>
</gene>
<dbReference type="RefSeq" id="WP_217899393.1">
    <property type="nucleotide sequence ID" value="NZ_FZNO01000027.1"/>
</dbReference>
<keyword evidence="1" id="KW-0285">Flavoprotein</keyword>
<reference evidence="5 6" key="1">
    <citation type="submission" date="2017-06" db="EMBL/GenBank/DDBJ databases">
        <authorList>
            <person name="Kim H.J."/>
            <person name="Triplett B.A."/>
        </authorList>
    </citation>
    <scope>NUCLEOTIDE SEQUENCE [LARGE SCALE GENOMIC DNA]</scope>
    <source>
        <strain evidence="5 6">DSM 44272</strain>
    </source>
</reference>
<accession>A0A238ZCR8</accession>
<proteinExistence type="predicted"/>
<dbReference type="CDD" id="cd02136">
    <property type="entry name" value="PnbA_NfnB-like"/>
    <property type="match status" value="1"/>
</dbReference>
<evidence type="ECO:0000256" key="1">
    <source>
        <dbReference type="ARBA" id="ARBA00022630"/>
    </source>
</evidence>
<dbReference type="InterPro" id="IPR000415">
    <property type="entry name" value="Nitroreductase-like"/>
</dbReference>
<dbReference type="Proteomes" id="UP000198403">
    <property type="component" value="Unassembled WGS sequence"/>
</dbReference>